<feature type="binding site" evidence="7">
    <location>
        <position position="131"/>
    </location>
    <ligand>
        <name>a 1,2-diacyl-sn-glycero-3-phospho-(1'-sn-glycerol)</name>
        <dbReference type="ChEBI" id="CHEBI:64716"/>
    </ligand>
</feature>
<evidence type="ECO:0000256" key="1">
    <source>
        <dbReference type="ARBA" id="ARBA00007150"/>
    </source>
</evidence>
<feature type="transmembrane region" description="Helical" evidence="7">
    <location>
        <begin position="49"/>
        <end position="70"/>
    </location>
</feature>
<feature type="transmembrane region" description="Helical" evidence="7">
    <location>
        <begin position="199"/>
        <end position="218"/>
    </location>
</feature>
<evidence type="ECO:0000313" key="8">
    <source>
        <dbReference type="EMBL" id="BDG62311.1"/>
    </source>
</evidence>
<evidence type="ECO:0000256" key="7">
    <source>
        <dbReference type="HAMAP-Rule" id="MF_01147"/>
    </source>
</evidence>
<dbReference type="EMBL" id="AP025628">
    <property type="protein sequence ID" value="BDG62311.1"/>
    <property type="molecule type" value="Genomic_DNA"/>
</dbReference>
<comment type="similarity">
    <text evidence="1 7">Belongs to the Lgt family.</text>
</comment>
<evidence type="ECO:0000256" key="2">
    <source>
        <dbReference type="ARBA" id="ARBA00022475"/>
    </source>
</evidence>
<reference evidence="8" key="1">
    <citation type="submission" date="2022-03" db="EMBL/GenBank/DDBJ databases">
        <title>Complete genome sequence of Caldinitratiruptor microaerophilus.</title>
        <authorList>
            <person name="Mukaiyama R."/>
            <person name="Nishiyama T."/>
            <person name="Ueda K."/>
        </authorList>
    </citation>
    <scope>NUCLEOTIDE SEQUENCE</scope>
    <source>
        <strain evidence="8">JCM 16183</strain>
    </source>
</reference>
<name>A0AA35G758_9FIRM</name>
<comment type="subcellular location">
    <subcellularLocation>
        <location evidence="7">Cell membrane</location>
        <topology evidence="7">Multi-pass membrane protein</topology>
    </subcellularLocation>
</comment>
<keyword evidence="9" id="KW-1185">Reference proteome</keyword>
<keyword evidence="6 7" id="KW-0472">Membrane</keyword>
<dbReference type="GO" id="GO:0008961">
    <property type="term" value="F:phosphatidylglycerol-prolipoprotein diacylglyceryl transferase activity"/>
    <property type="evidence" value="ECO:0007669"/>
    <property type="project" value="UniProtKB-UniRule"/>
</dbReference>
<keyword evidence="3 7" id="KW-0808">Transferase</keyword>
<organism evidence="8 9">
    <name type="scientific">Caldinitratiruptor microaerophilus</name>
    <dbReference type="NCBI Taxonomy" id="671077"/>
    <lineage>
        <taxon>Bacteria</taxon>
        <taxon>Bacillati</taxon>
        <taxon>Bacillota</taxon>
        <taxon>Clostridia</taxon>
        <taxon>Eubacteriales</taxon>
        <taxon>Symbiobacteriaceae</taxon>
        <taxon>Caldinitratiruptor</taxon>
    </lineage>
</organism>
<keyword evidence="5 7" id="KW-1133">Transmembrane helix</keyword>
<feature type="transmembrane region" description="Helical" evidence="7">
    <location>
        <begin position="230"/>
        <end position="248"/>
    </location>
</feature>
<keyword evidence="2 7" id="KW-1003">Cell membrane</keyword>
<proteinExistence type="inferred from homology"/>
<dbReference type="PANTHER" id="PTHR30589">
    <property type="entry name" value="PROLIPOPROTEIN DIACYLGLYCERYL TRANSFERASE"/>
    <property type="match status" value="1"/>
</dbReference>
<feature type="transmembrane region" description="Helical" evidence="7">
    <location>
        <begin position="82"/>
        <end position="104"/>
    </location>
</feature>
<dbReference type="KEGG" id="cmic:caldi_34010"/>
<feature type="transmembrane region" description="Helical" evidence="7">
    <location>
        <begin position="16"/>
        <end position="37"/>
    </location>
</feature>
<keyword evidence="4 7" id="KW-0812">Transmembrane</keyword>
<dbReference type="InterPro" id="IPR001640">
    <property type="entry name" value="Lgt"/>
</dbReference>
<comment type="pathway">
    <text evidence="7">Protein modification; lipoprotein biosynthesis (diacylglyceryl transfer).</text>
</comment>
<evidence type="ECO:0000256" key="5">
    <source>
        <dbReference type="ARBA" id="ARBA00022989"/>
    </source>
</evidence>
<dbReference type="GO" id="GO:0042158">
    <property type="term" value="P:lipoprotein biosynthetic process"/>
    <property type="evidence" value="ECO:0007669"/>
    <property type="project" value="UniProtKB-UniRule"/>
</dbReference>
<evidence type="ECO:0000313" key="9">
    <source>
        <dbReference type="Proteomes" id="UP001163687"/>
    </source>
</evidence>
<dbReference type="Proteomes" id="UP001163687">
    <property type="component" value="Chromosome"/>
</dbReference>
<dbReference type="PANTHER" id="PTHR30589:SF0">
    <property type="entry name" value="PHOSPHATIDYLGLYCEROL--PROLIPOPROTEIN DIACYLGLYCERYL TRANSFERASE"/>
    <property type="match status" value="1"/>
</dbReference>
<evidence type="ECO:0000256" key="6">
    <source>
        <dbReference type="ARBA" id="ARBA00023136"/>
    </source>
</evidence>
<accession>A0AA35G758</accession>
<dbReference type="NCBIfam" id="TIGR00544">
    <property type="entry name" value="lgt"/>
    <property type="match status" value="1"/>
</dbReference>
<dbReference type="HAMAP" id="MF_01147">
    <property type="entry name" value="Lgt"/>
    <property type="match status" value="1"/>
</dbReference>
<protein>
    <recommendedName>
        <fullName evidence="7">Phosphatidylglycerol--prolipoprotein diacylglyceryl transferase</fullName>
        <ecNumber evidence="7">2.5.1.145</ecNumber>
    </recommendedName>
</protein>
<comment type="catalytic activity">
    <reaction evidence="7">
        <text>L-cysteinyl-[prolipoprotein] + a 1,2-diacyl-sn-glycero-3-phospho-(1'-sn-glycerol) = an S-1,2-diacyl-sn-glyceryl-L-cysteinyl-[prolipoprotein] + sn-glycerol 1-phosphate + H(+)</text>
        <dbReference type="Rhea" id="RHEA:56712"/>
        <dbReference type="Rhea" id="RHEA-COMP:14679"/>
        <dbReference type="Rhea" id="RHEA-COMP:14680"/>
        <dbReference type="ChEBI" id="CHEBI:15378"/>
        <dbReference type="ChEBI" id="CHEBI:29950"/>
        <dbReference type="ChEBI" id="CHEBI:57685"/>
        <dbReference type="ChEBI" id="CHEBI:64716"/>
        <dbReference type="ChEBI" id="CHEBI:140658"/>
        <dbReference type="EC" id="2.5.1.145"/>
    </reaction>
</comment>
<dbReference type="RefSeq" id="WP_264842902.1">
    <property type="nucleotide sequence ID" value="NZ_AP025628.1"/>
</dbReference>
<dbReference type="AlphaFoldDB" id="A0AA35G758"/>
<dbReference type="Pfam" id="PF01790">
    <property type="entry name" value="LGT"/>
    <property type="match status" value="1"/>
</dbReference>
<dbReference type="EC" id="2.5.1.145" evidence="7"/>
<gene>
    <name evidence="7" type="primary">lgt</name>
    <name evidence="8" type="ORF">caldi_34010</name>
</gene>
<evidence type="ECO:0000256" key="3">
    <source>
        <dbReference type="ARBA" id="ARBA00022679"/>
    </source>
</evidence>
<sequence length="262" mass="28434">MRPILFTIGDFPVRSYGVSIAAAALIALWIAGRIARWRGRPWAHQIEDFFLYALVAGVAGARLWEVAFSWENYRGDPAEMLALWHGGLSIQGAVLGGVLAAVWFTRTRRIDLWDFLDTVAPAAVLAQGLGRLTACVLNGDAYGRPTGTWFGIVYPPGTPAYAAFGAQPLWPAEIFEGLWDLAIFAVLVRLLDRPLPRGTVVLLYAILYSAGRFSLEFLRGDSLMIGGFKAAQLASLATIAVAGTILAVRTRQARRLTTGQSA</sequence>
<dbReference type="GO" id="GO:0005886">
    <property type="term" value="C:plasma membrane"/>
    <property type="evidence" value="ECO:0007669"/>
    <property type="project" value="UniProtKB-SubCell"/>
</dbReference>
<evidence type="ECO:0000256" key="4">
    <source>
        <dbReference type="ARBA" id="ARBA00022692"/>
    </source>
</evidence>
<comment type="function">
    <text evidence="7">Catalyzes the transfer of the diacylglyceryl group from phosphatidylglycerol to the sulfhydryl group of the N-terminal cysteine of a prolipoprotein, the first step in the formation of mature lipoproteins.</text>
</comment>